<name>A0ABU0J979_9HYPH</name>
<proteinExistence type="inferred from homology"/>
<comment type="similarity">
    <text evidence="2">Belongs to the bacterial solute-binding protein 1 family.</text>
</comment>
<feature type="signal peptide" evidence="4">
    <location>
        <begin position="1"/>
        <end position="25"/>
    </location>
</feature>
<keyword evidence="4" id="KW-0732">Signal</keyword>
<dbReference type="Gene3D" id="3.40.190.10">
    <property type="entry name" value="Periplasmic binding protein-like II"/>
    <property type="match status" value="1"/>
</dbReference>
<feature type="chain" id="PRO_5045290986" evidence="4">
    <location>
        <begin position="26"/>
        <end position="441"/>
    </location>
</feature>
<organism evidence="5 6">
    <name type="scientific">Labrys wisconsinensis</name>
    <dbReference type="NCBI Taxonomy" id="425677"/>
    <lineage>
        <taxon>Bacteria</taxon>
        <taxon>Pseudomonadati</taxon>
        <taxon>Pseudomonadota</taxon>
        <taxon>Alphaproteobacteria</taxon>
        <taxon>Hyphomicrobiales</taxon>
        <taxon>Xanthobacteraceae</taxon>
        <taxon>Labrys</taxon>
    </lineage>
</organism>
<gene>
    <name evidence="5" type="ORF">QO011_003847</name>
</gene>
<evidence type="ECO:0000256" key="4">
    <source>
        <dbReference type="SAM" id="SignalP"/>
    </source>
</evidence>
<reference evidence="5 6" key="1">
    <citation type="submission" date="2023-07" db="EMBL/GenBank/DDBJ databases">
        <title>Genomic Encyclopedia of Type Strains, Phase IV (KMG-IV): sequencing the most valuable type-strain genomes for metagenomic binning, comparative biology and taxonomic classification.</title>
        <authorList>
            <person name="Goeker M."/>
        </authorList>
    </citation>
    <scope>NUCLEOTIDE SEQUENCE [LARGE SCALE GENOMIC DNA]</scope>
    <source>
        <strain evidence="5 6">DSM 19619</strain>
    </source>
</reference>
<keyword evidence="3" id="KW-0574">Periplasm</keyword>
<evidence type="ECO:0000256" key="2">
    <source>
        <dbReference type="ARBA" id="ARBA00008520"/>
    </source>
</evidence>
<dbReference type="Pfam" id="PF01547">
    <property type="entry name" value="SBP_bac_1"/>
    <property type="match status" value="1"/>
</dbReference>
<evidence type="ECO:0000256" key="1">
    <source>
        <dbReference type="ARBA" id="ARBA00004418"/>
    </source>
</evidence>
<dbReference type="SUPFAM" id="SSF53850">
    <property type="entry name" value="Periplasmic binding protein-like II"/>
    <property type="match status" value="1"/>
</dbReference>
<evidence type="ECO:0000313" key="6">
    <source>
        <dbReference type="Proteomes" id="UP001242480"/>
    </source>
</evidence>
<dbReference type="RefSeq" id="WP_307275105.1">
    <property type="nucleotide sequence ID" value="NZ_JAUSVX010000007.1"/>
</dbReference>
<dbReference type="PANTHER" id="PTHR43649:SF12">
    <property type="entry name" value="DIACETYLCHITOBIOSE BINDING PROTEIN DASA"/>
    <property type="match status" value="1"/>
</dbReference>
<protein>
    <submittedName>
        <fullName evidence="5">Multiple sugar transport system substrate-binding protein</fullName>
    </submittedName>
</protein>
<keyword evidence="6" id="KW-1185">Reference proteome</keyword>
<comment type="caution">
    <text evidence="5">The sequence shown here is derived from an EMBL/GenBank/DDBJ whole genome shotgun (WGS) entry which is preliminary data.</text>
</comment>
<evidence type="ECO:0000313" key="5">
    <source>
        <dbReference type="EMBL" id="MDQ0470828.1"/>
    </source>
</evidence>
<keyword evidence="5" id="KW-0762">Sugar transport</keyword>
<sequence length="441" mass="47218">MRLKLTSALFGLCALAGAGTLPAQAEVTVVGWPGGPEETALRKVAEIYNAQSGVSDAEKVKLIFFNRDGFWDKLQADLAAGSGEFDLNLLATYAIGKYAPFMEPITLPAGARDVFSDKVLTTMQFDGKQYGVPTDLSLHFMYYRKDLIDKLLADEDWKKTYGEIAQKYLGKALTPVDPDKWTWDDWAATALFFTKSVNPASPVRYGTALQMKNLLFNMMVFQSLPRAYGADWMDASGRITVDSPAYRTGLDLYKTLYDAGASPKDSLSAEFAEANAAFGSGQVATMLQWNAAAADLDNKDKTPAVAGKIGTVAPPAGPQGRFTHIHGLGFGLNKASAHKQEALKFLDWLATPEAMTAYAKAGGSPAVSEAITAKLPERPDLVKLGAFAGQYGYVMTGATSAAALPVYEAQAKAFTGYWGGSSTLDAALADADKAMTGLLKK</sequence>
<dbReference type="PANTHER" id="PTHR43649">
    <property type="entry name" value="ARABINOSE-BINDING PROTEIN-RELATED"/>
    <property type="match status" value="1"/>
</dbReference>
<keyword evidence="5" id="KW-0813">Transport</keyword>
<dbReference type="Proteomes" id="UP001242480">
    <property type="component" value="Unassembled WGS sequence"/>
</dbReference>
<dbReference type="InterPro" id="IPR006059">
    <property type="entry name" value="SBP"/>
</dbReference>
<dbReference type="InterPro" id="IPR050490">
    <property type="entry name" value="Bact_solute-bd_prot1"/>
</dbReference>
<comment type="subcellular location">
    <subcellularLocation>
        <location evidence="1">Periplasm</location>
    </subcellularLocation>
</comment>
<evidence type="ECO:0000256" key="3">
    <source>
        <dbReference type="ARBA" id="ARBA00022764"/>
    </source>
</evidence>
<accession>A0ABU0J979</accession>
<dbReference type="EMBL" id="JAUSVX010000007">
    <property type="protein sequence ID" value="MDQ0470828.1"/>
    <property type="molecule type" value="Genomic_DNA"/>
</dbReference>